<dbReference type="OMA" id="YKRLFHM"/>
<keyword evidence="11" id="KW-1185">Reference proteome</keyword>
<dbReference type="Gene3D" id="3.20.20.80">
    <property type="entry name" value="Glycosidases"/>
    <property type="match status" value="1"/>
</dbReference>
<dbReference type="PROSITE" id="PS00506">
    <property type="entry name" value="BETA_AMYLASE_1"/>
    <property type="match status" value="1"/>
</dbReference>
<dbReference type="EnsemblProtists" id="EKX32424">
    <property type="protein sequence ID" value="EKX32424"/>
    <property type="gene ID" value="GUITHDRAFT_47288"/>
</dbReference>
<dbReference type="EC" id="3.2.1.2" evidence="3 8"/>
<dbReference type="STRING" id="905079.L1I950"/>
<dbReference type="PANTHER" id="PTHR31352:SF1">
    <property type="entry name" value="BETA-AMYLASE 3, CHLOROPLASTIC"/>
    <property type="match status" value="1"/>
</dbReference>
<dbReference type="PaxDb" id="55529-EKX32424"/>
<evidence type="ECO:0000256" key="2">
    <source>
        <dbReference type="ARBA" id="ARBA00005652"/>
    </source>
</evidence>
<accession>L1I950</accession>
<reference evidence="11" key="2">
    <citation type="submission" date="2012-11" db="EMBL/GenBank/DDBJ databases">
        <authorList>
            <person name="Kuo A."/>
            <person name="Curtis B.A."/>
            <person name="Tanifuji G."/>
            <person name="Burki F."/>
            <person name="Gruber A."/>
            <person name="Irimia M."/>
            <person name="Maruyama S."/>
            <person name="Arias M.C."/>
            <person name="Ball S.G."/>
            <person name="Gile G.H."/>
            <person name="Hirakawa Y."/>
            <person name="Hopkins J.F."/>
            <person name="Rensing S.A."/>
            <person name="Schmutz J."/>
            <person name="Symeonidi A."/>
            <person name="Elias M."/>
            <person name="Eveleigh R.J."/>
            <person name="Herman E.K."/>
            <person name="Klute M.J."/>
            <person name="Nakayama T."/>
            <person name="Obornik M."/>
            <person name="Reyes-Prieto A."/>
            <person name="Armbrust E.V."/>
            <person name="Aves S.J."/>
            <person name="Beiko R.G."/>
            <person name="Coutinho P."/>
            <person name="Dacks J.B."/>
            <person name="Durnford D.G."/>
            <person name="Fast N.M."/>
            <person name="Green B.R."/>
            <person name="Grisdale C."/>
            <person name="Hempe F."/>
            <person name="Henrissat B."/>
            <person name="Hoppner M.P."/>
            <person name="Ishida K.-I."/>
            <person name="Kim E."/>
            <person name="Koreny L."/>
            <person name="Kroth P.G."/>
            <person name="Liu Y."/>
            <person name="Malik S.-B."/>
            <person name="Maier U.G."/>
            <person name="McRose D."/>
            <person name="Mock T."/>
            <person name="Neilson J.A."/>
            <person name="Onodera N.T."/>
            <person name="Poole A.M."/>
            <person name="Pritham E.J."/>
            <person name="Richards T.A."/>
            <person name="Rocap G."/>
            <person name="Roy S.W."/>
            <person name="Sarai C."/>
            <person name="Schaack S."/>
            <person name="Shirato S."/>
            <person name="Slamovits C.H."/>
            <person name="Spencer D.F."/>
            <person name="Suzuki S."/>
            <person name="Worden A.Z."/>
            <person name="Zauner S."/>
            <person name="Barry K."/>
            <person name="Bell C."/>
            <person name="Bharti A.K."/>
            <person name="Crow J.A."/>
            <person name="Grimwood J."/>
            <person name="Kramer R."/>
            <person name="Lindquist E."/>
            <person name="Lucas S."/>
            <person name="Salamov A."/>
            <person name="McFadden G.I."/>
            <person name="Lane C.E."/>
            <person name="Keeling P.J."/>
            <person name="Gray M.W."/>
            <person name="Grigoriev I.V."/>
            <person name="Archibald J.M."/>
        </authorList>
    </citation>
    <scope>NUCLEOTIDE SEQUENCE</scope>
    <source>
        <strain evidence="11">CCMP2712</strain>
    </source>
</reference>
<evidence type="ECO:0000256" key="1">
    <source>
        <dbReference type="ARBA" id="ARBA00000546"/>
    </source>
</evidence>
<dbReference type="GO" id="GO:0016161">
    <property type="term" value="F:beta-amylase activity"/>
    <property type="evidence" value="ECO:0007669"/>
    <property type="project" value="UniProtKB-EC"/>
</dbReference>
<evidence type="ECO:0000313" key="11">
    <source>
        <dbReference type="Proteomes" id="UP000011087"/>
    </source>
</evidence>
<organism evidence="9">
    <name type="scientific">Guillardia theta (strain CCMP2712)</name>
    <name type="common">Cryptophyte</name>
    <dbReference type="NCBI Taxonomy" id="905079"/>
    <lineage>
        <taxon>Eukaryota</taxon>
        <taxon>Cryptophyceae</taxon>
        <taxon>Pyrenomonadales</taxon>
        <taxon>Geminigeraceae</taxon>
        <taxon>Guillardia</taxon>
    </lineage>
</organism>
<comment type="similarity">
    <text evidence="2 8">Belongs to the glycosyl hydrolase 14 family.</text>
</comment>
<keyword evidence="7 8" id="KW-0624">Polysaccharide degradation</keyword>
<evidence type="ECO:0000256" key="7">
    <source>
        <dbReference type="ARBA" id="ARBA00023326"/>
    </source>
</evidence>
<name>L1I950_GUITC</name>
<dbReference type="GeneID" id="17289153"/>
<dbReference type="Proteomes" id="UP000011087">
    <property type="component" value="Unassembled WGS sequence"/>
</dbReference>
<evidence type="ECO:0000256" key="6">
    <source>
        <dbReference type="ARBA" id="ARBA00023295"/>
    </source>
</evidence>
<dbReference type="eggNOG" id="ENOG502QTBX">
    <property type="taxonomic scope" value="Eukaryota"/>
</dbReference>
<keyword evidence="5 8" id="KW-0119">Carbohydrate metabolism</keyword>
<dbReference type="Pfam" id="PF01373">
    <property type="entry name" value="Glyco_hydro_14"/>
    <property type="match status" value="1"/>
</dbReference>
<evidence type="ECO:0000256" key="5">
    <source>
        <dbReference type="ARBA" id="ARBA00023277"/>
    </source>
</evidence>
<evidence type="ECO:0000256" key="4">
    <source>
        <dbReference type="ARBA" id="ARBA00022801"/>
    </source>
</evidence>
<dbReference type="InterPro" id="IPR017853">
    <property type="entry name" value="GH"/>
</dbReference>
<feature type="non-terminal residue" evidence="9">
    <location>
        <position position="1"/>
    </location>
</feature>
<reference evidence="9 11" key="1">
    <citation type="journal article" date="2012" name="Nature">
        <title>Algal genomes reveal evolutionary mosaicism and the fate of nucleomorphs.</title>
        <authorList>
            <consortium name="DOE Joint Genome Institute"/>
            <person name="Curtis B.A."/>
            <person name="Tanifuji G."/>
            <person name="Burki F."/>
            <person name="Gruber A."/>
            <person name="Irimia M."/>
            <person name="Maruyama S."/>
            <person name="Arias M.C."/>
            <person name="Ball S.G."/>
            <person name="Gile G.H."/>
            <person name="Hirakawa Y."/>
            <person name="Hopkins J.F."/>
            <person name="Kuo A."/>
            <person name="Rensing S.A."/>
            <person name="Schmutz J."/>
            <person name="Symeonidi A."/>
            <person name="Elias M."/>
            <person name="Eveleigh R.J."/>
            <person name="Herman E.K."/>
            <person name="Klute M.J."/>
            <person name="Nakayama T."/>
            <person name="Obornik M."/>
            <person name="Reyes-Prieto A."/>
            <person name="Armbrust E.V."/>
            <person name="Aves S.J."/>
            <person name="Beiko R.G."/>
            <person name="Coutinho P."/>
            <person name="Dacks J.B."/>
            <person name="Durnford D.G."/>
            <person name="Fast N.M."/>
            <person name="Green B.R."/>
            <person name="Grisdale C.J."/>
            <person name="Hempel F."/>
            <person name="Henrissat B."/>
            <person name="Hoppner M.P."/>
            <person name="Ishida K."/>
            <person name="Kim E."/>
            <person name="Koreny L."/>
            <person name="Kroth P.G."/>
            <person name="Liu Y."/>
            <person name="Malik S.B."/>
            <person name="Maier U.G."/>
            <person name="McRose D."/>
            <person name="Mock T."/>
            <person name="Neilson J.A."/>
            <person name="Onodera N.T."/>
            <person name="Poole A.M."/>
            <person name="Pritham E.J."/>
            <person name="Richards T.A."/>
            <person name="Rocap G."/>
            <person name="Roy S.W."/>
            <person name="Sarai C."/>
            <person name="Schaack S."/>
            <person name="Shirato S."/>
            <person name="Slamovits C.H."/>
            <person name="Spencer D.F."/>
            <person name="Suzuki S."/>
            <person name="Worden A.Z."/>
            <person name="Zauner S."/>
            <person name="Barry K."/>
            <person name="Bell C."/>
            <person name="Bharti A.K."/>
            <person name="Crow J.A."/>
            <person name="Grimwood J."/>
            <person name="Kramer R."/>
            <person name="Lindquist E."/>
            <person name="Lucas S."/>
            <person name="Salamov A."/>
            <person name="McFadden G.I."/>
            <person name="Lane C.E."/>
            <person name="Keeling P.J."/>
            <person name="Gray M.W."/>
            <person name="Grigoriev I.V."/>
            <person name="Archibald J.M."/>
        </authorList>
    </citation>
    <scope>NUCLEOTIDE SEQUENCE</scope>
    <source>
        <strain evidence="9 11">CCMP2712</strain>
    </source>
</reference>
<evidence type="ECO:0000256" key="3">
    <source>
        <dbReference type="ARBA" id="ARBA00012594"/>
    </source>
</evidence>
<evidence type="ECO:0000313" key="10">
    <source>
        <dbReference type="EnsemblProtists" id="EKX32424"/>
    </source>
</evidence>
<comment type="catalytic activity">
    <reaction evidence="1 8">
        <text>Hydrolysis of (1-&gt;4)-alpha-D-glucosidic linkages in polysaccharides so as to remove successive maltose units from the non-reducing ends of the chains.</text>
        <dbReference type="EC" id="3.2.1.2"/>
    </reaction>
</comment>
<dbReference type="HOGENOM" id="CLU_016754_5_1_1"/>
<dbReference type="PRINTS" id="PR00750">
    <property type="entry name" value="BETAAMYLASE"/>
</dbReference>
<keyword evidence="4 8" id="KW-0378">Hydrolase</keyword>
<evidence type="ECO:0000313" key="9">
    <source>
        <dbReference type="EMBL" id="EKX32424.1"/>
    </source>
</evidence>
<sequence length="341" mass="38405">QNAGVHGVMCDIWWGLVEQQPKKYDFSFYRSMAEAAQRQGLEIEFVMSFHKCGGNVGDNVYIPLPKWILSHAHKAGLSSVFYTDRWGFSNDEYISGAADTTPLVDGRSPVEMYADFMQAFVDNFLDLFHIVISKVQIGLGPAGELRYPSFPLSKWCYPGAGSFQCYDRSMREGWEKHCRNELKKSVWAHKMPDDGGYNADPQNNHFWSSEIHSDYGKAFMSWYSNALIQHGERVLKRASSIFAPLGVEISGKIAGLHWLYKTSHHGAECAAGYYNTNNQDCYSNIARMLRSCGATFDFTCMEIKTGRDDCPPYYSDPEALVWQAKRAAEGNGIKLAGENAL</sequence>
<dbReference type="PANTHER" id="PTHR31352">
    <property type="entry name" value="BETA-AMYLASE 1, CHLOROPLASTIC"/>
    <property type="match status" value="1"/>
</dbReference>
<dbReference type="OrthoDB" id="1660156at2759"/>
<dbReference type="GO" id="GO:0000272">
    <property type="term" value="P:polysaccharide catabolic process"/>
    <property type="evidence" value="ECO:0007669"/>
    <property type="project" value="UniProtKB-KW"/>
</dbReference>
<dbReference type="KEGG" id="gtt:GUITHDRAFT_47288"/>
<dbReference type="AlphaFoldDB" id="L1I950"/>
<reference evidence="10" key="3">
    <citation type="submission" date="2015-06" db="UniProtKB">
        <authorList>
            <consortium name="EnsemblProtists"/>
        </authorList>
    </citation>
    <scope>IDENTIFICATION</scope>
</reference>
<dbReference type="InterPro" id="IPR001554">
    <property type="entry name" value="Glyco_hydro_14"/>
</dbReference>
<dbReference type="RefSeq" id="XP_005819404.1">
    <property type="nucleotide sequence ID" value="XM_005819347.1"/>
</dbReference>
<keyword evidence="6 8" id="KW-0326">Glycosidase</keyword>
<gene>
    <name evidence="9" type="ORF">GUITHDRAFT_47288</name>
</gene>
<dbReference type="SUPFAM" id="SSF51445">
    <property type="entry name" value="(Trans)glycosidases"/>
    <property type="match status" value="1"/>
</dbReference>
<dbReference type="InterPro" id="IPR018238">
    <property type="entry name" value="Glyco_hydro_14_CS"/>
</dbReference>
<proteinExistence type="inferred from homology"/>
<feature type="non-terminal residue" evidence="9">
    <location>
        <position position="341"/>
    </location>
</feature>
<protein>
    <recommendedName>
        <fullName evidence="3 8">Beta-amylase</fullName>
        <ecNumber evidence="3 8">3.2.1.2</ecNumber>
    </recommendedName>
</protein>
<evidence type="ECO:0000256" key="8">
    <source>
        <dbReference type="RuleBase" id="RU000509"/>
    </source>
</evidence>
<dbReference type="EMBL" id="JH993190">
    <property type="protein sequence ID" value="EKX32424.1"/>
    <property type="molecule type" value="Genomic_DNA"/>
</dbReference>